<dbReference type="RefSeq" id="WP_367853114.1">
    <property type="nucleotide sequence ID" value="NZ_JBFOHK010000001.1"/>
</dbReference>
<dbReference type="Proteomes" id="UP001556220">
    <property type="component" value="Unassembled WGS sequence"/>
</dbReference>
<name>A0ABV3QB45_9GAMM</name>
<protein>
    <submittedName>
        <fullName evidence="1">Uncharacterized protein</fullName>
    </submittedName>
</protein>
<reference evidence="1 2" key="1">
    <citation type="submission" date="2024-06" db="EMBL/GenBank/DDBJ databases">
        <authorList>
            <person name="Woo H."/>
        </authorList>
    </citation>
    <scope>NUCLEOTIDE SEQUENCE [LARGE SCALE GENOMIC DNA]</scope>
    <source>
        <strain evidence="1 2">Si-c</strain>
    </source>
</reference>
<sequence>MRAVYRRPSEGFDLDVHCAINGAMTLAAARQYFWFYGYPKPLAEAWVRSS</sequence>
<accession>A0ABV3QB45</accession>
<evidence type="ECO:0000313" key="2">
    <source>
        <dbReference type="Proteomes" id="UP001556220"/>
    </source>
</evidence>
<evidence type="ECO:0000313" key="1">
    <source>
        <dbReference type="EMBL" id="MEW9571051.1"/>
    </source>
</evidence>
<keyword evidence="2" id="KW-1185">Reference proteome</keyword>
<comment type="caution">
    <text evidence="1">The sequence shown here is derived from an EMBL/GenBank/DDBJ whole genome shotgun (WGS) entry which is preliminary data.</text>
</comment>
<proteinExistence type="predicted"/>
<gene>
    <name evidence="1" type="ORF">ABQJ54_04760</name>
</gene>
<organism evidence="1 2">
    <name type="scientific">Rhodanobacter lycopersici</name>
    <dbReference type="NCBI Taxonomy" id="3162487"/>
    <lineage>
        <taxon>Bacteria</taxon>
        <taxon>Pseudomonadati</taxon>
        <taxon>Pseudomonadota</taxon>
        <taxon>Gammaproteobacteria</taxon>
        <taxon>Lysobacterales</taxon>
        <taxon>Rhodanobacteraceae</taxon>
        <taxon>Rhodanobacter</taxon>
    </lineage>
</organism>
<dbReference type="EMBL" id="JBFOHK010000001">
    <property type="protein sequence ID" value="MEW9571051.1"/>
    <property type="molecule type" value="Genomic_DNA"/>
</dbReference>